<protein>
    <recommendedName>
        <fullName evidence="1">Retrotransposon Copia-like N-terminal domain-containing protein</fullName>
    </recommendedName>
</protein>
<keyword evidence="3" id="KW-1185">Reference proteome</keyword>
<gene>
    <name evidence="2" type="ORF">V5N11_029804</name>
</gene>
<dbReference type="Proteomes" id="UP001558713">
    <property type="component" value="Unassembled WGS sequence"/>
</dbReference>
<sequence>MSGENMTIVVRAPEAKITPYSLFSKDNPGSMILAAQLMGDNYAEWANEMMNALRAKKKLGLSMVPSNS</sequence>
<dbReference type="InterPro" id="IPR029472">
    <property type="entry name" value="Copia-like_N"/>
</dbReference>
<accession>A0ABD1AK54</accession>
<reference evidence="2 3" key="1">
    <citation type="submission" date="2024-04" db="EMBL/GenBank/DDBJ databases">
        <title>Genome assembly C_amara_ONT_v2.</title>
        <authorList>
            <person name="Yant L."/>
            <person name="Moore C."/>
            <person name="Slenker M."/>
        </authorList>
    </citation>
    <scope>NUCLEOTIDE SEQUENCE [LARGE SCALE GENOMIC DNA]</scope>
    <source>
        <tissue evidence="2">Leaf</tissue>
    </source>
</reference>
<evidence type="ECO:0000313" key="3">
    <source>
        <dbReference type="Proteomes" id="UP001558713"/>
    </source>
</evidence>
<dbReference type="AlphaFoldDB" id="A0ABD1AK54"/>
<dbReference type="EMBL" id="JBANAX010000489">
    <property type="protein sequence ID" value="KAL1206989.1"/>
    <property type="molecule type" value="Genomic_DNA"/>
</dbReference>
<dbReference type="Pfam" id="PF14244">
    <property type="entry name" value="Retrotran_gag_3"/>
    <property type="match status" value="1"/>
</dbReference>
<name>A0ABD1AK54_CARAN</name>
<comment type="caution">
    <text evidence="2">The sequence shown here is derived from an EMBL/GenBank/DDBJ whole genome shotgun (WGS) entry which is preliminary data.</text>
</comment>
<proteinExistence type="predicted"/>
<organism evidence="2 3">
    <name type="scientific">Cardamine amara subsp. amara</name>
    <dbReference type="NCBI Taxonomy" id="228776"/>
    <lineage>
        <taxon>Eukaryota</taxon>
        <taxon>Viridiplantae</taxon>
        <taxon>Streptophyta</taxon>
        <taxon>Embryophyta</taxon>
        <taxon>Tracheophyta</taxon>
        <taxon>Spermatophyta</taxon>
        <taxon>Magnoliopsida</taxon>
        <taxon>eudicotyledons</taxon>
        <taxon>Gunneridae</taxon>
        <taxon>Pentapetalae</taxon>
        <taxon>rosids</taxon>
        <taxon>malvids</taxon>
        <taxon>Brassicales</taxon>
        <taxon>Brassicaceae</taxon>
        <taxon>Cardamineae</taxon>
        <taxon>Cardamine</taxon>
    </lineage>
</organism>
<feature type="domain" description="Retrotransposon Copia-like N-terminal" evidence="1">
    <location>
        <begin position="24"/>
        <end position="60"/>
    </location>
</feature>
<evidence type="ECO:0000259" key="1">
    <source>
        <dbReference type="Pfam" id="PF14244"/>
    </source>
</evidence>
<evidence type="ECO:0000313" key="2">
    <source>
        <dbReference type="EMBL" id="KAL1206989.1"/>
    </source>
</evidence>